<dbReference type="GO" id="GO:0005743">
    <property type="term" value="C:mitochondrial inner membrane"/>
    <property type="evidence" value="ECO:0007669"/>
    <property type="project" value="UniProtKB-SubCell"/>
</dbReference>
<feature type="domain" description="NADH:quinone oxidoreductase/Mrp antiporter transmembrane" evidence="17">
    <location>
        <begin position="107"/>
        <end position="388"/>
    </location>
</feature>
<evidence type="ECO:0000256" key="5">
    <source>
        <dbReference type="ARBA" id="ARBA00022660"/>
    </source>
</evidence>
<dbReference type="AlphaFoldDB" id="A0A1U9XPI4"/>
<dbReference type="InterPro" id="IPR003945">
    <property type="entry name" value="NU5C-like"/>
</dbReference>
<evidence type="ECO:0000256" key="12">
    <source>
        <dbReference type="ARBA" id="ARBA00023075"/>
    </source>
</evidence>
<feature type="transmembrane region" description="Helical" evidence="16">
    <location>
        <begin position="559"/>
        <end position="584"/>
    </location>
</feature>
<accession>A0A1U9XPI4</accession>
<evidence type="ECO:0000256" key="13">
    <source>
        <dbReference type="ARBA" id="ARBA00023128"/>
    </source>
</evidence>
<organism evidence="20">
    <name type="scientific">Myadora brevis</name>
    <dbReference type="NCBI Taxonomy" id="457650"/>
    <lineage>
        <taxon>Eukaryota</taxon>
        <taxon>Metazoa</taxon>
        <taxon>Spiralia</taxon>
        <taxon>Lophotrochozoa</taxon>
        <taxon>Mollusca</taxon>
        <taxon>Bivalvia</taxon>
        <taxon>Autobranchia</taxon>
        <taxon>Heteroconchia</taxon>
        <taxon>Euheterodonta</taxon>
        <taxon>Anomalodesmata</taxon>
        <taxon>Pandoroidea</taxon>
        <taxon>Myochamidae</taxon>
        <taxon>Myadora</taxon>
    </lineage>
</organism>
<evidence type="ECO:0000256" key="6">
    <source>
        <dbReference type="ARBA" id="ARBA00022692"/>
    </source>
</evidence>
<keyword evidence="6 16" id="KW-0812">Transmembrane</keyword>
<dbReference type="GO" id="GO:0042773">
    <property type="term" value="P:ATP synthesis coupled electron transport"/>
    <property type="evidence" value="ECO:0007669"/>
    <property type="project" value="InterPro"/>
</dbReference>
<keyword evidence="11 16" id="KW-0520">NAD</keyword>
<dbReference type="CTD" id="4540"/>
<feature type="transmembrane region" description="Helical" evidence="16">
    <location>
        <begin position="375"/>
        <end position="400"/>
    </location>
</feature>
<keyword evidence="4 16" id="KW-0813">Transport</keyword>
<feature type="transmembrane region" description="Helical" evidence="16">
    <location>
        <begin position="150"/>
        <end position="171"/>
    </location>
</feature>
<evidence type="ECO:0000256" key="11">
    <source>
        <dbReference type="ARBA" id="ARBA00023027"/>
    </source>
</evidence>
<dbReference type="RefSeq" id="YP_009353859.1">
    <property type="nucleotide sequence ID" value="NC_034303.1"/>
</dbReference>
<feature type="transmembrane region" description="Helical" evidence="16">
    <location>
        <begin position="486"/>
        <end position="508"/>
    </location>
</feature>
<comment type="similarity">
    <text evidence="16">Belongs to the complex I subunit 5 family.</text>
</comment>
<evidence type="ECO:0000259" key="19">
    <source>
        <dbReference type="Pfam" id="PF06455"/>
    </source>
</evidence>
<dbReference type="PANTHER" id="PTHR42829">
    <property type="entry name" value="NADH-UBIQUINONE OXIDOREDUCTASE CHAIN 5"/>
    <property type="match status" value="1"/>
</dbReference>
<evidence type="ECO:0000256" key="10">
    <source>
        <dbReference type="ARBA" id="ARBA00022989"/>
    </source>
</evidence>
<comment type="function">
    <text evidence="16">Core subunit of the mitochondrial membrane respiratory chain NADH dehydrogenase (Complex I) which catalyzes electron transfer from NADH through the respiratory chain, using ubiquinone as an electron acceptor. Essential for the catalytic activity and assembly of complex I.</text>
</comment>
<keyword evidence="14 16" id="KW-0472">Membrane</keyword>
<reference evidence="20" key="1">
    <citation type="journal article" date="2017" name="Mol. Phylogenet. Evol.">
        <title>Curious bivalves: Systematic utility and unusual properties of anomalodesmatan mitochondrial genomes.</title>
        <authorList>
            <person name="Williams S.T."/>
            <person name="Foster P.G."/>
            <person name="Hughes C."/>
            <person name="Harper E.M."/>
            <person name="Taylor J.D."/>
            <person name="Littlewood D.T."/>
            <person name="Dyal P."/>
            <person name="Hopkins K.P."/>
            <person name="Briscoe A.G."/>
        </authorList>
    </citation>
    <scope>NUCLEOTIDE SEQUENCE</scope>
</reference>
<feature type="transmembrane region" description="Helical" evidence="16">
    <location>
        <begin position="7"/>
        <end position="26"/>
    </location>
</feature>
<feature type="transmembrane region" description="Helical" evidence="16">
    <location>
        <begin position="88"/>
        <end position="105"/>
    </location>
</feature>
<dbReference type="GO" id="GO:0008137">
    <property type="term" value="F:NADH dehydrogenase (ubiquinone) activity"/>
    <property type="evidence" value="ECO:0007669"/>
    <property type="project" value="UniProtKB-EC"/>
</dbReference>
<feature type="transmembrane region" description="Helical" evidence="16">
    <location>
        <begin position="242"/>
        <end position="263"/>
    </location>
</feature>
<evidence type="ECO:0000256" key="1">
    <source>
        <dbReference type="ARBA" id="ARBA00004448"/>
    </source>
</evidence>
<sequence>MGLSCSLAGWMMLSYCLALFPLYLVWNGIGMSLIMEWEVFEVSSALFVFPFIIDCASLVFSFVVCYITSMVMFYSGGYMYGDEFLSRFVWLVIFFVLSMNFLLFIPSLWGLMLGWDGLGITSFALVVYFQNPKSLSAGMITALMNRVGDMFLILAIGLFSICGHWSMLYMWGHLDCVMLVGSIFVMFAGFTKSAQMPFSSWLPAAMAAPTPVSALVHSSTLVTAGVYLLFRFFDTWSKYSDLVWILAVISICTLLMAGIGANLEIDFKKVIALSTLSQLGMMMLCLSVGLCNLAMFHLLTHAMLKALLFMCAGAIIYDGCGGQDVRFFGSVSRRLPLTIGCFNASNFALCGMPFVGAFYSKDLILELCLTNSVGWWILVLLFIATGLTVCYSIRLSYIVCWGYLSVSSLVSFCGDNYSMKFSMFGMVVGAIGCGSFLQSGIPVFEELFHMTKSIKISVVKLLMISLFFSFLFIIKGESSVVHMFKVFFRSVLSFFSSMWFLALLGGHLATNMGMNLSKSFFSYLEQGWSEICGGIGSFKVVSFFSFLNQRLQSNLITSSLGYSLWKGLSIGGILSFSFFSMMGIE</sequence>
<keyword evidence="10 16" id="KW-1133">Transmembrane helix</keyword>
<feature type="transmembrane region" description="Helical" evidence="16">
    <location>
        <begin position="453"/>
        <end position="474"/>
    </location>
</feature>
<geneLocation type="mitochondrion" evidence="20"/>
<evidence type="ECO:0000313" key="20">
    <source>
        <dbReference type="EMBL" id="AQZ26157.1"/>
    </source>
</evidence>
<comment type="catalytic activity">
    <reaction evidence="15 16">
        <text>a ubiquinone + NADH + 5 H(+)(in) = a ubiquinol + NAD(+) + 4 H(+)(out)</text>
        <dbReference type="Rhea" id="RHEA:29091"/>
        <dbReference type="Rhea" id="RHEA-COMP:9565"/>
        <dbReference type="Rhea" id="RHEA-COMP:9566"/>
        <dbReference type="ChEBI" id="CHEBI:15378"/>
        <dbReference type="ChEBI" id="CHEBI:16389"/>
        <dbReference type="ChEBI" id="CHEBI:17976"/>
        <dbReference type="ChEBI" id="CHEBI:57540"/>
        <dbReference type="ChEBI" id="CHEBI:57945"/>
        <dbReference type="EC" id="7.1.1.2"/>
    </reaction>
</comment>
<keyword evidence="9" id="KW-0249">Electron transport</keyword>
<dbReference type="GO" id="GO:0015990">
    <property type="term" value="P:electron transport coupled proton transport"/>
    <property type="evidence" value="ECO:0007669"/>
    <property type="project" value="TreeGrafter"/>
</dbReference>
<protein>
    <recommendedName>
        <fullName evidence="3 16">NADH-ubiquinone oxidoreductase chain 5</fullName>
        <ecNumber evidence="2 16">7.1.1.2</ecNumber>
    </recommendedName>
</protein>
<dbReference type="EMBL" id="KX815961">
    <property type="protein sequence ID" value="AQZ26157.1"/>
    <property type="molecule type" value="Genomic_DNA"/>
</dbReference>
<evidence type="ECO:0000259" key="17">
    <source>
        <dbReference type="Pfam" id="PF00361"/>
    </source>
</evidence>
<evidence type="ECO:0000256" key="14">
    <source>
        <dbReference type="ARBA" id="ARBA00023136"/>
    </source>
</evidence>
<dbReference type="EC" id="7.1.1.2" evidence="2 16"/>
<feature type="domain" description="NADH dehydrogenase subunit 5 C-terminal" evidence="19">
    <location>
        <begin position="391"/>
        <end position="563"/>
    </location>
</feature>
<feature type="transmembrane region" description="Helical" evidence="16">
    <location>
        <begin position="177"/>
        <end position="194"/>
    </location>
</feature>
<evidence type="ECO:0000256" key="9">
    <source>
        <dbReference type="ARBA" id="ARBA00022982"/>
    </source>
</evidence>
<keyword evidence="5" id="KW-0679">Respiratory chain</keyword>
<dbReference type="GO" id="GO:0003954">
    <property type="term" value="F:NADH dehydrogenase activity"/>
    <property type="evidence" value="ECO:0007669"/>
    <property type="project" value="TreeGrafter"/>
</dbReference>
<evidence type="ECO:0000256" key="15">
    <source>
        <dbReference type="ARBA" id="ARBA00049551"/>
    </source>
</evidence>
<feature type="transmembrane region" description="Helical" evidence="16">
    <location>
        <begin position="421"/>
        <end position="441"/>
    </location>
</feature>
<evidence type="ECO:0000256" key="7">
    <source>
        <dbReference type="ARBA" id="ARBA00022792"/>
    </source>
</evidence>
<feature type="transmembrane region" description="Helical" evidence="16">
    <location>
        <begin position="337"/>
        <end position="355"/>
    </location>
</feature>
<evidence type="ECO:0000259" key="18">
    <source>
        <dbReference type="Pfam" id="PF00662"/>
    </source>
</evidence>
<keyword evidence="7" id="KW-0999">Mitochondrion inner membrane</keyword>
<dbReference type="Pfam" id="PF00361">
    <property type="entry name" value="Proton_antipo_M"/>
    <property type="match status" value="1"/>
</dbReference>
<feature type="transmembrane region" description="Helical" evidence="16">
    <location>
        <begin position="206"/>
        <end position="230"/>
    </location>
</feature>
<dbReference type="GeneID" id="32229740"/>
<dbReference type="InterPro" id="IPR001750">
    <property type="entry name" value="ND/Mrp_TM"/>
</dbReference>
<dbReference type="PRINTS" id="PR01434">
    <property type="entry name" value="NADHDHGNASE5"/>
</dbReference>
<keyword evidence="8" id="KW-1278">Translocase</keyword>
<gene>
    <name evidence="20" type="primary">ND5</name>
</gene>
<feature type="transmembrane region" description="Helical" evidence="16">
    <location>
        <begin position="46"/>
        <end position="67"/>
    </location>
</feature>
<dbReference type="InterPro" id="IPR001516">
    <property type="entry name" value="Proton_antipo_N"/>
</dbReference>
<evidence type="ECO:0000256" key="8">
    <source>
        <dbReference type="ARBA" id="ARBA00022967"/>
    </source>
</evidence>
<name>A0A1U9XPI4_9BIVA</name>
<evidence type="ECO:0000256" key="4">
    <source>
        <dbReference type="ARBA" id="ARBA00022448"/>
    </source>
</evidence>
<dbReference type="PANTHER" id="PTHR42829:SF2">
    <property type="entry name" value="NADH-UBIQUINONE OXIDOREDUCTASE CHAIN 5"/>
    <property type="match status" value="1"/>
</dbReference>
<feature type="transmembrane region" description="Helical" evidence="16">
    <location>
        <begin position="270"/>
        <end position="290"/>
    </location>
</feature>
<dbReference type="InterPro" id="IPR010934">
    <property type="entry name" value="NADH_DH_su5_C"/>
</dbReference>
<feature type="domain" description="NADH-Ubiquinone oxidoreductase (complex I) chain 5 N-terminal" evidence="18">
    <location>
        <begin position="44"/>
        <end position="88"/>
    </location>
</feature>
<keyword evidence="12 16" id="KW-0830">Ubiquinone</keyword>
<feature type="transmembrane region" description="Helical" evidence="16">
    <location>
        <begin position="528"/>
        <end position="547"/>
    </location>
</feature>
<proteinExistence type="inferred from homology"/>
<dbReference type="Pfam" id="PF00662">
    <property type="entry name" value="Proton_antipo_N"/>
    <property type="match status" value="1"/>
</dbReference>
<evidence type="ECO:0000256" key="16">
    <source>
        <dbReference type="RuleBase" id="RU003404"/>
    </source>
</evidence>
<comment type="subcellular location">
    <subcellularLocation>
        <location evidence="1">Mitochondrion inner membrane</location>
        <topology evidence="1">Multi-pass membrane protein</topology>
    </subcellularLocation>
</comment>
<evidence type="ECO:0000256" key="2">
    <source>
        <dbReference type="ARBA" id="ARBA00012944"/>
    </source>
</evidence>
<dbReference type="Pfam" id="PF06455">
    <property type="entry name" value="NADH5_C"/>
    <property type="match status" value="1"/>
</dbReference>
<keyword evidence="13 16" id="KW-0496">Mitochondrion</keyword>
<evidence type="ECO:0000256" key="3">
    <source>
        <dbReference type="ARBA" id="ARBA00021096"/>
    </source>
</evidence>